<evidence type="ECO:0000256" key="5">
    <source>
        <dbReference type="ARBA" id="ARBA00022989"/>
    </source>
</evidence>
<feature type="transmembrane region" description="Helical" evidence="7">
    <location>
        <begin position="466"/>
        <end position="488"/>
    </location>
</feature>
<feature type="transmembrane region" description="Helical" evidence="7">
    <location>
        <begin position="272"/>
        <end position="294"/>
    </location>
</feature>
<dbReference type="SUPFAM" id="SSF103473">
    <property type="entry name" value="MFS general substrate transporter"/>
    <property type="match status" value="1"/>
</dbReference>
<dbReference type="Proteomes" id="UP000295097">
    <property type="component" value="Unassembled WGS sequence"/>
</dbReference>
<dbReference type="Gene3D" id="1.20.1720.10">
    <property type="entry name" value="Multidrug resistance protein D"/>
    <property type="match status" value="1"/>
</dbReference>
<dbReference type="FunFam" id="1.20.1720.10:FF:000004">
    <property type="entry name" value="EmrB/QacA family drug resistance transporter"/>
    <property type="match status" value="1"/>
</dbReference>
<feature type="transmembrane region" description="Helical" evidence="7">
    <location>
        <begin position="84"/>
        <end position="103"/>
    </location>
</feature>
<dbReference type="OrthoDB" id="9812221at2"/>
<dbReference type="PROSITE" id="PS50850">
    <property type="entry name" value="MFS"/>
    <property type="match status" value="1"/>
</dbReference>
<accession>A0A4R3NLB8</accession>
<keyword evidence="10" id="KW-1185">Reference proteome</keyword>
<evidence type="ECO:0000256" key="2">
    <source>
        <dbReference type="ARBA" id="ARBA00022448"/>
    </source>
</evidence>
<keyword evidence="4 7" id="KW-0812">Transmembrane</keyword>
<gene>
    <name evidence="9" type="ORF">EDC90_102718</name>
</gene>
<sequence length="505" mass="52640">MQEQPFISLVENPKLRIAAFLFLLMAMFLATLDNQIVSTALPTIVGEFGQMERFGWVASAYLLATCAVMPLYGKLGDLIGRKYVLMTAITIFLIGSLTCGLAISMNTLIAARVLQGFGGGGLMVSIFALNADLFSPRERPKYQSYASLVIMTSGALGPILGGTMTDAFGWRSIFLINLPLGLIVLIGLFMLMPNRKPNRTPTIDFAGTILLAISVTGIVLWSDSSQIFGSMTAPGSFTVLAISCVCILLWIRVERHAREPIIPLLLLAHPTVALLIAISITSGAVAIGMVNYFALFLQSVFGLAPASAGLFFIPVTTGIVVGSLTSGRLMSASGRYKPYAILGLSLSTFCFIMLSVFGRSETPLFFIAVLMGLQGIGIGLGQQVPVLGVQNAARGGDIGAATGTVTLSRMIGAATAISIYGALLGKSLDAAGSIPGVGPVSDLKPVALGQLGESAHAIAVSAYESAFANVFFFAALTAGLGLVAALVVKSSELGYSQAKSGKAGA</sequence>
<evidence type="ECO:0000259" key="8">
    <source>
        <dbReference type="PROSITE" id="PS50850"/>
    </source>
</evidence>
<dbReference type="InterPro" id="IPR036259">
    <property type="entry name" value="MFS_trans_sf"/>
</dbReference>
<organism evidence="9 10">
    <name type="scientific">Martelella mediterranea</name>
    <dbReference type="NCBI Taxonomy" id="293089"/>
    <lineage>
        <taxon>Bacteria</taxon>
        <taxon>Pseudomonadati</taxon>
        <taxon>Pseudomonadota</taxon>
        <taxon>Alphaproteobacteria</taxon>
        <taxon>Hyphomicrobiales</taxon>
        <taxon>Aurantimonadaceae</taxon>
        <taxon>Martelella</taxon>
    </lineage>
</organism>
<dbReference type="EMBL" id="SMAR01000027">
    <property type="protein sequence ID" value="TCT35280.1"/>
    <property type="molecule type" value="Genomic_DNA"/>
</dbReference>
<dbReference type="AlphaFoldDB" id="A0A4R3NLB8"/>
<dbReference type="Pfam" id="PF07690">
    <property type="entry name" value="MFS_1"/>
    <property type="match status" value="1"/>
</dbReference>
<feature type="transmembrane region" description="Helical" evidence="7">
    <location>
        <begin position="109"/>
        <end position="130"/>
    </location>
</feature>
<dbReference type="Gene3D" id="1.20.1250.20">
    <property type="entry name" value="MFS general substrate transporter like domains"/>
    <property type="match status" value="1"/>
</dbReference>
<dbReference type="InterPro" id="IPR020846">
    <property type="entry name" value="MFS_dom"/>
</dbReference>
<proteinExistence type="predicted"/>
<dbReference type="GO" id="GO:0022857">
    <property type="term" value="F:transmembrane transporter activity"/>
    <property type="evidence" value="ECO:0007669"/>
    <property type="project" value="InterPro"/>
</dbReference>
<dbReference type="PANTHER" id="PTHR23501:SF197">
    <property type="entry name" value="COMD"/>
    <property type="match status" value="1"/>
</dbReference>
<comment type="subcellular location">
    <subcellularLocation>
        <location evidence="1">Cell membrane</location>
        <topology evidence="1">Multi-pass membrane protein</topology>
    </subcellularLocation>
</comment>
<comment type="caution">
    <text evidence="9">The sequence shown here is derived from an EMBL/GenBank/DDBJ whole genome shotgun (WGS) entry which is preliminary data.</text>
</comment>
<name>A0A4R3NLB8_9HYPH</name>
<feature type="transmembrane region" description="Helical" evidence="7">
    <location>
        <begin position="53"/>
        <end position="72"/>
    </location>
</feature>
<feature type="transmembrane region" description="Helical" evidence="7">
    <location>
        <begin position="20"/>
        <end position="41"/>
    </location>
</feature>
<feature type="transmembrane region" description="Helical" evidence="7">
    <location>
        <begin position="203"/>
        <end position="221"/>
    </location>
</feature>
<dbReference type="CDD" id="cd17502">
    <property type="entry name" value="MFS_Azr1_MDR_like"/>
    <property type="match status" value="1"/>
</dbReference>
<evidence type="ECO:0000256" key="6">
    <source>
        <dbReference type="ARBA" id="ARBA00023136"/>
    </source>
</evidence>
<feature type="transmembrane region" description="Helical" evidence="7">
    <location>
        <begin position="173"/>
        <end position="191"/>
    </location>
</feature>
<feature type="transmembrane region" description="Helical" evidence="7">
    <location>
        <begin position="142"/>
        <end position="161"/>
    </location>
</feature>
<evidence type="ECO:0000313" key="10">
    <source>
        <dbReference type="Proteomes" id="UP000295097"/>
    </source>
</evidence>
<evidence type="ECO:0000256" key="3">
    <source>
        <dbReference type="ARBA" id="ARBA00022475"/>
    </source>
</evidence>
<dbReference type="RefSeq" id="WP_132313147.1">
    <property type="nucleotide sequence ID" value="NZ_SMAR01000027.1"/>
</dbReference>
<evidence type="ECO:0000313" key="9">
    <source>
        <dbReference type="EMBL" id="TCT35280.1"/>
    </source>
</evidence>
<evidence type="ECO:0000256" key="7">
    <source>
        <dbReference type="SAM" id="Phobius"/>
    </source>
</evidence>
<protein>
    <submittedName>
        <fullName evidence="9">EmrB/QacA subfamily drug resistance transporter</fullName>
    </submittedName>
</protein>
<dbReference type="PRINTS" id="PR01036">
    <property type="entry name" value="TCRTETB"/>
</dbReference>
<dbReference type="PANTHER" id="PTHR23501">
    <property type="entry name" value="MAJOR FACILITATOR SUPERFAMILY"/>
    <property type="match status" value="1"/>
</dbReference>
<dbReference type="InterPro" id="IPR011701">
    <property type="entry name" value="MFS"/>
</dbReference>
<reference evidence="9 10" key="1">
    <citation type="submission" date="2019-03" db="EMBL/GenBank/DDBJ databases">
        <title>Freshwater and sediment microbial communities from various areas in North America, analyzing microbe dynamics in response to fracking.</title>
        <authorList>
            <person name="Lamendella R."/>
        </authorList>
    </citation>
    <scope>NUCLEOTIDE SEQUENCE [LARGE SCALE GENOMIC DNA]</scope>
    <source>
        <strain evidence="9 10">175.2</strain>
    </source>
</reference>
<dbReference type="GO" id="GO:0005886">
    <property type="term" value="C:plasma membrane"/>
    <property type="evidence" value="ECO:0007669"/>
    <property type="project" value="UniProtKB-SubCell"/>
</dbReference>
<feature type="transmembrane region" description="Helical" evidence="7">
    <location>
        <begin position="306"/>
        <end position="327"/>
    </location>
</feature>
<feature type="transmembrane region" description="Helical" evidence="7">
    <location>
        <begin position="364"/>
        <end position="386"/>
    </location>
</feature>
<feature type="transmembrane region" description="Helical" evidence="7">
    <location>
        <begin position="227"/>
        <end position="251"/>
    </location>
</feature>
<evidence type="ECO:0000256" key="1">
    <source>
        <dbReference type="ARBA" id="ARBA00004651"/>
    </source>
</evidence>
<evidence type="ECO:0000256" key="4">
    <source>
        <dbReference type="ARBA" id="ARBA00022692"/>
    </source>
</evidence>
<keyword evidence="5 7" id="KW-1133">Transmembrane helix</keyword>
<feature type="domain" description="Major facilitator superfamily (MFS) profile" evidence="8">
    <location>
        <begin position="19"/>
        <end position="493"/>
    </location>
</feature>
<feature type="transmembrane region" description="Helical" evidence="7">
    <location>
        <begin position="398"/>
        <end position="423"/>
    </location>
</feature>
<feature type="transmembrane region" description="Helical" evidence="7">
    <location>
        <begin position="339"/>
        <end position="358"/>
    </location>
</feature>
<keyword evidence="3" id="KW-1003">Cell membrane</keyword>
<keyword evidence="2" id="KW-0813">Transport</keyword>
<keyword evidence="6 7" id="KW-0472">Membrane</keyword>